<dbReference type="Pfam" id="PF17919">
    <property type="entry name" value="RT_RNaseH_2"/>
    <property type="match status" value="1"/>
</dbReference>
<dbReference type="CDD" id="cd01647">
    <property type="entry name" value="RT_LTR"/>
    <property type="match status" value="1"/>
</dbReference>
<feature type="compositionally biased region" description="Basic and acidic residues" evidence="1">
    <location>
        <begin position="69"/>
        <end position="92"/>
    </location>
</feature>
<feature type="compositionally biased region" description="Basic residues" evidence="1">
    <location>
        <begin position="200"/>
        <end position="209"/>
    </location>
</feature>
<dbReference type="EMBL" id="BQNB010013143">
    <property type="protein sequence ID" value="GJT12381.1"/>
    <property type="molecule type" value="Genomic_DNA"/>
</dbReference>
<dbReference type="Pfam" id="PF03732">
    <property type="entry name" value="Retrotrans_gag"/>
    <property type="match status" value="1"/>
</dbReference>
<evidence type="ECO:0000313" key="5">
    <source>
        <dbReference type="Proteomes" id="UP001151760"/>
    </source>
</evidence>
<dbReference type="Gene3D" id="1.10.340.70">
    <property type="match status" value="1"/>
</dbReference>
<dbReference type="SUPFAM" id="SSF53098">
    <property type="entry name" value="Ribonuclease H-like"/>
    <property type="match status" value="2"/>
</dbReference>
<sequence length="1623" mass="185352">MSTHEQITNNPTSAVRNTGGRNGPQGIEEPMSDEVLREMCDKNYHQLLPLIAEKMRKEKEQKDRLNAVKARLIDGEESGVKIRNHEESHYSESKTPTARTEPRRRHGGRHSRSPSPHTSVFKRLKKNRSPSPQPRPRKEGGVFERLGRKEPVTSARSDSHRRSPQAQRTDVETRRRQQRQTPSRATSQYSESEDSEGGHWKSRSRRQKSNTHEDDLYQPWTCEERNPFTLRIRNFSLPRTRMPSHVKTYDGSGDPEDHLKLFQSAARTEGWAMPTWCHMFNSTLTGNARVWFDKLPKESIDSYEDLRTAFRENYLQQTKHIKDPVEIHHIKQKDGESTEDFMERYKAEVLDVEGAPECMRISGFMHGITHPGLIKRLYERIPRSVDEMYRMTTSFLQGEVAALSHSRKKASSPWKPSEGGDKPTFKKSFKNKQRPDRKPDRFSLLTKTPKEIFALEKGKFKAPPPMVTPVEKRDPTKYCEFHSDTGHNTNECMQLRKQIDEMIKAGKLSQFIKELKQNEKAKAPKKGEAFGKDKPLTILMIQPWERVAKPRITQSFSPETAMSFPPLNEEDGTESPMIIEIEMGGHFVHRVYIDGGASSEVLYEHCFAKLRKEIRDQMVPATTHLIGFSGETIWPLGQIALLVKIGDEAHSTSAWMNFMVIRSPSQHNAIIGRPGIRKIRAVPSTAHGMLKFPVEGGTVTLQSSRVIPMECAMISGPSNQTPVVSQIPEVKINVAIHPEYPEQTVAIGSTLTEKGRKELCVLLKQNLDIFAWKPADMTGVPRSIAEHRLNIREGYSPVRQKKRGQAPERNKAIQEEVEKLVDAGIMKEVHYHSWLSNPVMVKKHDGTWRMCVDFKDLNNACPKDCYPLPEIDWKVESLCGYSFKCFLDAYKGYHQIKMAKEDEEKTAFITSQGIFCYSKMPFGLKNAGSTYQRLVDKAFQRQIGRNLEVYVDDLVIKSRTEEEIIRDITETFKTLRQINMKLNPKKCTFGMQEGMFLGYKVSTNGLKACPDKADAVLSLPSPRCIKDVQKLNGKLASLNRFLSKSAEKSLPFFKTLKNCTKKSDFQWTPEAEEAFKQMKKLIAELPTLTAPREREELIIYLAAAKEAISAVLMTDREGRQIPVYFVSRTLRGPEVNYTPMEKLVLALLSASKRLKRYFQAHTVVVITSQPIKQLLSSSEISGRMLKWKFELEGYDIQYRPRTAIKGQILADFIVERPEDESPDELMAEPEALPEPWTLFTDGSSCVDGSGAGLILTNPEGAEFTYAMRFRFEATNNEAEYEALIAGLRIAEQMGVKNLQANVDSRLVANQVNGFYTAKESGMVQYLNKVKTLTKSFKEFSIKQIPRSENKKADALSKIASTSFAHLNKQVLVEELKEKSINEKEILDVVQEEGNTWMTPIREYLTKEILPEDKKKARAVRRKAVRYAMINGTLYKKSFLGPWLRCVGPLQANYVLREIHEGSCSMHSGPRSVVAKVIQTGYYWPTMHMDARKLVRECNDCQVHRPVPRNPQQNLTPITSPWPFYKWGIDIAGPFPEGPGKVKFLIVAIDYFTKWIEAKAVATITGNQVKKFVWDNIVCRFGLPGEIISDNGKQFRDNPFKDWCEKLCIRQCFFASLNTRKQMV</sequence>
<dbReference type="InterPro" id="IPR043128">
    <property type="entry name" value="Rev_trsase/Diguanyl_cyclase"/>
</dbReference>
<organism evidence="4 5">
    <name type="scientific">Tanacetum coccineum</name>
    <dbReference type="NCBI Taxonomy" id="301880"/>
    <lineage>
        <taxon>Eukaryota</taxon>
        <taxon>Viridiplantae</taxon>
        <taxon>Streptophyta</taxon>
        <taxon>Embryophyta</taxon>
        <taxon>Tracheophyta</taxon>
        <taxon>Spermatophyta</taxon>
        <taxon>Magnoliopsida</taxon>
        <taxon>eudicotyledons</taxon>
        <taxon>Gunneridae</taxon>
        <taxon>Pentapetalae</taxon>
        <taxon>asterids</taxon>
        <taxon>campanulids</taxon>
        <taxon>Asterales</taxon>
        <taxon>Asteraceae</taxon>
        <taxon>Asteroideae</taxon>
        <taxon>Anthemideae</taxon>
        <taxon>Anthemidinae</taxon>
        <taxon>Tanacetum</taxon>
    </lineage>
</organism>
<accession>A0ABQ5BBY2</accession>
<feature type="region of interest" description="Disordered" evidence="1">
    <location>
        <begin position="406"/>
        <end position="443"/>
    </location>
</feature>
<dbReference type="InterPro" id="IPR043502">
    <property type="entry name" value="DNA/RNA_pol_sf"/>
</dbReference>
<evidence type="ECO:0000256" key="1">
    <source>
        <dbReference type="SAM" id="MobiDB-lite"/>
    </source>
</evidence>
<dbReference type="Proteomes" id="UP001151760">
    <property type="component" value="Unassembled WGS sequence"/>
</dbReference>
<keyword evidence="4" id="KW-0548">Nucleotidyltransferase</keyword>
<dbReference type="InterPro" id="IPR041577">
    <property type="entry name" value="RT_RNaseH_2"/>
</dbReference>
<keyword evidence="5" id="KW-1185">Reference proteome</keyword>
<dbReference type="GO" id="GO:0003964">
    <property type="term" value="F:RNA-directed DNA polymerase activity"/>
    <property type="evidence" value="ECO:0007669"/>
    <property type="project" value="UniProtKB-KW"/>
</dbReference>
<dbReference type="PANTHER" id="PTHR48475">
    <property type="entry name" value="RIBONUCLEASE H"/>
    <property type="match status" value="1"/>
</dbReference>
<proteinExistence type="predicted"/>
<feature type="domain" description="RNase H type-1" evidence="2">
    <location>
        <begin position="1232"/>
        <end position="1361"/>
    </location>
</feature>
<dbReference type="Pfam" id="PF00665">
    <property type="entry name" value="rve"/>
    <property type="match status" value="1"/>
</dbReference>
<protein>
    <submittedName>
        <fullName evidence="4">Reverse transcriptase domain-containing protein</fullName>
    </submittedName>
</protein>
<feature type="domain" description="Integrase catalytic" evidence="3">
    <location>
        <begin position="1518"/>
        <end position="1623"/>
    </location>
</feature>
<evidence type="ECO:0000259" key="3">
    <source>
        <dbReference type="PROSITE" id="PS50994"/>
    </source>
</evidence>
<reference evidence="4" key="2">
    <citation type="submission" date="2022-01" db="EMBL/GenBank/DDBJ databases">
        <authorList>
            <person name="Yamashiro T."/>
            <person name="Shiraishi A."/>
            <person name="Satake H."/>
            <person name="Nakayama K."/>
        </authorList>
    </citation>
    <scope>NUCLEOTIDE SEQUENCE</scope>
</reference>
<feature type="compositionally biased region" description="Basic residues" evidence="1">
    <location>
        <begin position="102"/>
        <end position="112"/>
    </location>
</feature>
<dbReference type="InterPro" id="IPR036397">
    <property type="entry name" value="RNaseH_sf"/>
</dbReference>
<evidence type="ECO:0000259" key="2">
    <source>
        <dbReference type="PROSITE" id="PS50879"/>
    </source>
</evidence>
<reference evidence="4" key="1">
    <citation type="journal article" date="2022" name="Int. J. Mol. Sci.">
        <title>Draft Genome of Tanacetum Coccineum: Genomic Comparison of Closely Related Tanacetum-Family Plants.</title>
        <authorList>
            <person name="Yamashiro T."/>
            <person name="Shiraishi A."/>
            <person name="Nakayama K."/>
            <person name="Satake H."/>
        </authorList>
    </citation>
    <scope>NUCLEOTIDE SEQUENCE</scope>
</reference>
<dbReference type="InterPro" id="IPR000477">
    <property type="entry name" value="RT_dom"/>
</dbReference>
<dbReference type="PROSITE" id="PS50879">
    <property type="entry name" value="RNASE_H_1"/>
    <property type="match status" value="1"/>
</dbReference>
<feature type="region of interest" description="Disordered" evidence="1">
    <location>
        <begin position="1"/>
        <end position="33"/>
    </location>
</feature>
<dbReference type="Gene3D" id="3.10.10.10">
    <property type="entry name" value="HIV Type 1 Reverse Transcriptase, subunit A, domain 1"/>
    <property type="match status" value="1"/>
</dbReference>
<name>A0ABQ5BBY2_9ASTR</name>
<dbReference type="Pfam" id="PF13456">
    <property type="entry name" value="RVT_3"/>
    <property type="match status" value="1"/>
</dbReference>
<dbReference type="InterPro" id="IPR041588">
    <property type="entry name" value="Integrase_H2C2"/>
</dbReference>
<dbReference type="InterPro" id="IPR001584">
    <property type="entry name" value="Integrase_cat-core"/>
</dbReference>
<dbReference type="Gene3D" id="3.30.420.10">
    <property type="entry name" value="Ribonuclease H-like superfamily/Ribonuclease H"/>
    <property type="match status" value="2"/>
</dbReference>
<dbReference type="PROSITE" id="PS50994">
    <property type="entry name" value="INTEGRASE"/>
    <property type="match status" value="1"/>
</dbReference>
<comment type="caution">
    <text evidence="4">The sequence shown here is derived from an EMBL/GenBank/DDBJ whole genome shotgun (WGS) entry which is preliminary data.</text>
</comment>
<keyword evidence="4" id="KW-0695">RNA-directed DNA polymerase</keyword>
<dbReference type="Gene3D" id="3.30.70.270">
    <property type="match status" value="2"/>
</dbReference>
<gene>
    <name evidence="4" type="ORF">Tco_0859423</name>
</gene>
<dbReference type="SUPFAM" id="SSF56672">
    <property type="entry name" value="DNA/RNA polymerases"/>
    <property type="match status" value="1"/>
</dbReference>
<feature type="compositionally biased region" description="Polar residues" evidence="1">
    <location>
        <begin position="1"/>
        <end position="16"/>
    </location>
</feature>
<dbReference type="InterPro" id="IPR005162">
    <property type="entry name" value="Retrotrans_gag_dom"/>
</dbReference>
<dbReference type="Pfam" id="PF17921">
    <property type="entry name" value="Integrase_H2C2"/>
    <property type="match status" value="1"/>
</dbReference>
<dbReference type="PANTHER" id="PTHR48475:SF2">
    <property type="entry name" value="RIBONUCLEASE H"/>
    <property type="match status" value="1"/>
</dbReference>
<feature type="region of interest" description="Disordered" evidence="1">
    <location>
        <begin position="69"/>
        <end position="218"/>
    </location>
</feature>
<keyword evidence="4" id="KW-0808">Transferase</keyword>
<feature type="compositionally biased region" description="Basic and acidic residues" evidence="1">
    <location>
        <begin position="136"/>
        <end position="161"/>
    </location>
</feature>
<dbReference type="InterPro" id="IPR002156">
    <property type="entry name" value="RNaseH_domain"/>
</dbReference>
<dbReference type="Pfam" id="PF00078">
    <property type="entry name" value="RVT_1"/>
    <property type="match status" value="1"/>
</dbReference>
<evidence type="ECO:0000313" key="4">
    <source>
        <dbReference type="EMBL" id="GJT12381.1"/>
    </source>
</evidence>
<dbReference type="InterPro" id="IPR012337">
    <property type="entry name" value="RNaseH-like_sf"/>
</dbReference>
<dbReference type="CDD" id="cd09279">
    <property type="entry name" value="RNase_HI_like"/>
    <property type="match status" value="1"/>
</dbReference>